<sequence>MDALMADLYEAAGAARRVGELIAGTEHQTQVRWQTMYTIAAQRLTVPQVARRMGVSRQNVQRVVGDLERDGLVRFEANPDHRTSPLLVLTEEGQPILDRLNAAAAQAHQVQLEWLPEAEVEATRQALRQLTATLQRYEAFHTEDQPNSPEEQL</sequence>
<dbReference type="InterPro" id="IPR039422">
    <property type="entry name" value="MarR/SlyA-like"/>
</dbReference>
<evidence type="ECO:0000259" key="1">
    <source>
        <dbReference type="PROSITE" id="PS50995"/>
    </source>
</evidence>
<dbReference type="Gene3D" id="1.10.10.10">
    <property type="entry name" value="Winged helix-like DNA-binding domain superfamily/Winged helix DNA-binding domain"/>
    <property type="match status" value="1"/>
</dbReference>
<comment type="caution">
    <text evidence="2">The sequence shown here is derived from an EMBL/GenBank/DDBJ whole genome shotgun (WGS) entry which is preliminary data.</text>
</comment>
<proteinExistence type="predicted"/>
<evidence type="ECO:0000313" key="3">
    <source>
        <dbReference type="Proteomes" id="UP000483286"/>
    </source>
</evidence>
<dbReference type="Proteomes" id="UP000483286">
    <property type="component" value="Unassembled WGS sequence"/>
</dbReference>
<dbReference type="GO" id="GO:0003700">
    <property type="term" value="F:DNA-binding transcription factor activity"/>
    <property type="evidence" value="ECO:0007669"/>
    <property type="project" value="InterPro"/>
</dbReference>
<dbReference type="PANTHER" id="PTHR33164">
    <property type="entry name" value="TRANSCRIPTIONAL REGULATOR, MARR FAMILY"/>
    <property type="match status" value="1"/>
</dbReference>
<evidence type="ECO:0000313" key="2">
    <source>
        <dbReference type="EMBL" id="MVN85156.1"/>
    </source>
</evidence>
<dbReference type="InterPro" id="IPR000835">
    <property type="entry name" value="HTH_MarR-typ"/>
</dbReference>
<keyword evidence="3" id="KW-1185">Reference proteome</keyword>
<feature type="domain" description="HTH marR-type" evidence="1">
    <location>
        <begin position="1"/>
        <end position="132"/>
    </location>
</feature>
<dbReference type="PANTHER" id="PTHR33164:SF43">
    <property type="entry name" value="HTH-TYPE TRANSCRIPTIONAL REPRESSOR YETL"/>
    <property type="match status" value="1"/>
</dbReference>
<reference evidence="2 3" key="1">
    <citation type="submission" date="2019-12" db="EMBL/GenBank/DDBJ databases">
        <title>Deinococcus sp. HMF7620 Genome sequencing and assembly.</title>
        <authorList>
            <person name="Kang H."/>
            <person name="Kim H."/>
            <person name="Joh K."/>
        </authorList>
    </citation>
    <scope>NUCLEOTIDE SEQUENCE [LARGE SCALE GENOMIC DNA]</scope>
    <source>
        <strain evidence="2 3">HMF7620</strain>
    </source>
</reference>
<name>A0A7C9LKV6_9DEIO</name>
<dbReference type="GO" id="GO:0006950">
    <property type="term" value="P:response to stress"/>
    <property type="evidence" value="ECO:0007669"/>
    <property type="project" value="TreeGrafter"/>
</dbReference>
<dbReference type="AlphaFoldDB" id="A0A7C9LKV6"/>
<dbReference type="PROSITE" id="PS50995">
    <property type="entry name" value="HTH_MARR_2"/>
    <property type="match status" value="1"/>
</dbReference>
<dbReference type="Pfam" id="PF12802">
    <property type="entry name" value="MarR_2"/>
    <property type="match status" value="1"/>
</dbReference>
<protein>
    <submittedName>
        <fullName evidence="2">MarR family transcriptional regulator</fullName>
    </submittedName>
</protein>
<dbReference type="SUPFAM" id="SSF46785">
    <property type="entry name" value="Winged helix' DNA-binding domain"/>
    <property type="match status" value="1"/>
</dbReference>
<dbReference type="InterPro" id="IPR036390">
    <property type="entry name" value="WH_DNA-bd_sf"/>
</dbReference>
<dbReference type="SMART" id="SM00347">
    <property type="entry name" value="HTH_MARR"/>
    <property type="match status" value="1"/>
</dbReference>
<accession>A0A7C9LKV6</accession>
<dbReference type="EMBL" id="WQLB01000001">
    <property type="protein sequence ID" value="MVN85156.1"/>
    <property type="molecule type" value="Genomic_DNA"/>
</dbReference>
<dbReference type="InterPro" id="IPR036388">
    <property type="entry name" value="WH-like_DNA-bd_sf"/>
</dbReference>
<organism evidence="2 3">
    <name type="scientific">Deinococcus arboris</name>
    <dbReference type="NCBI Taxonomy" id="2682977"/>
    <lineage>
        <taxon>Bacteria</taxon>
        <taxon>Thermotogati</taxon>
        <taxon>Deinococcota</taxon>
        <taxon>Deinococci</taxon>
        <taxon>Deinococcales</taxon>
        <taxon>Deinococcaceae</taxon>
        <taxon>Deinococcus</taxon>
    </lineage>
</organism>
<gene>
    <name evidence="2" type="ORF">GO986_00015</name>
</gene>